<protein>
    <submittedName>
        <fullName evidence="2">Uncharacterized protein</fullName>
    </submittedName>
</protein>
<dbReference type="RefSeq" id="WP_004964311.1">
    <property type="nucleotide sequence ID" value="NZ_JBKQGT010000001.1"/>
</dbReference>
<dbReference type="EMBL" id="LR134117">
    <property type="protein sequence ID" value="VDZ64368.1"/>
    <property type="molecule type" value="Genomic_DNA"/>
</dbReference>
<sequence>MLFSWLSAGLLIMGVLLGSLAAHWQSNPLLATAGVVLLAGVVSAGFTERHGGR</sequence>
<evidence type="ECO:0000313" key="2">
    <source>
        <dbReference type="EMBL" id="VDZ64368.1"/>
    </source>
</evidence>
<evidence type="ECO:0000256" key="1">
    <source>
        <dbReference type="SAM" id="Phobius"/>
    </source>
</evidence>
<evidence type="ECO:0000313" key="3">
    <source>
        <dbReference type="Proteomes" id="UP000281391"/>
    </source>
</evidence>
<dbReference type="Proteomes" id="UP000281391">
    <property type="component" value="Chromosome"/>
</dbReference>
<feature type="transmembrane region" description="Helical" evidence="1">
    <location>
        <begin position="31"/>
        <end position="47"/>
    </location>
</feature>
<dbReference type="AlphaFoldDB" id="A0A3S4HVE1"/>
<proteinExistence type="predicted"/>
<keyword evidence="1" id="KW-0472">Membrane</keyword>
<keyword evidence="1" id="KW-0812">Transmembrane</keyword>
<reference evidence="2 3" key="1">
    <citation type="submission" date="2018-12" db="EMBL/GenBank/DDBJ databases">
        <authorList>
            <consortium name="Pathogen Informatics"/>
        </authorList>
    </citation>
    <scope>NUCLEOTIDE SEQUENCE [LARGE SCALE GENOMIC DNA]</scope>
    <source>
        <strain evidence="2 3">NCTC11214</strain>
    </source>
</reference>
<organism evidence="2 3">
    <name type="scientific">Serratia odorifera</name>
    <dbReference type="NCBI Taxonomy" id="618"/>
    <lineage>
        <taxon>Bacteria</taxon>
        <taxon>Pseudomonadati</taxon>
        <taxon>Pseudomonadota</taxon>
        <taxon>Gammaproteobacteria</taxon>
        <taxon>Enterobacterales</taxon>
        <taxon>Yersiniaceae</taxon>
        <taxon>Serratia</taxon>
    </lineage>
</organism>
<keyword evidence="1" id="KW-1133">Transmembrane helix</keyword>
<accession>A0A3S4HVE1</accession>
<name>A0A3S4HVE1_SEROD</name>
<dbReference type="KEGG" id="sof:NCTC11214_04938"/>
<gene>
    <name evidence="2" type="ORF">NCTC11214_04938</name>
</gene>